<feature type="domain" description="Thiamine pyrophosphate enzyme N-terminal TPP-binding" evidence="9">
    <location>
        <begin position="12"/>
        <end position="120"/>
    </location>
</feature>
<keyword evidence="11" id="KW-1185">Reference proteome</keyword>
<keyword evidence="4" id="KW-0479">Metal-binding</keyword>
<keyword evidence="5 6" id="KW-0786">Thiamine pyrophosphate</keyword>
<evidence type="ECO:0000313" key="11">
    <source>
        <dbReference type="Proteomes" id="UP001370100"/>
    </source>
</evidence>
<evidence type="ECO:0000259" key="8">
    <source>
        <dbReference type="Pfam" id="PF02775"/>
    </source>
</evidence>
<feature type="domain" description="Thiamine pyrophosphate enzyme central" evidence="7">
    <location>
        <begin position="202"/>
        <end position="329"/>
    </location>
</feature>
<organism evidence="10 11">
    <name type="scientific">Actinomycetospora aeridis</name>
    <dbReference type="NCBI Taxonomy" id="3129231"/>
    <lineage>
        <taxon>Bacteria</taxon>
        <taxon>Bacillati</taxon>
        <taxon>Actinomycetota</taxon>
        <taxon>Actinomycetes</taxon>
        <taxon>Pseudonocardiales</taxon>
        <taxon>Pseudonocardiaceae</taxon>
        <taxon>Actinomycetospora</taxon>
    </lineage>
</organism>
<dbReference type="SUPFAM" id="SSF52467">
    <property type="entry name" value="DHS-like NAD/FAD-binding domain"/>
    <property type="match status" value="1"/>
</dbReference>
<evidence type="ECO:0000256" key="4">
    <source>
        <dbReference type="ARBA" id="ARBA00022723"/>
    </source>
</evidence>
<dbReference type="Pfam" id="PF02775">
    <property type="entry name" value="TPP_enzyme_C"/>
    <property type="match status" value="1"/>
</dbReference>
<comment type="cofactor">
    <cofactor evidence="1">
        <name>Mg(2+)</name>
        <dbReference type="ChEBI" id="CHEBI:18420"/>
    </cofactor>
</comment>
<proteinExistence type="inferred from homology"/>
<evidence type="ECO:0000313" key="10">
    <source>
        <dbReference type="EMBL" id="MEJ2889747.1"/>
    </source>
</evidence>
<evidence type="ECO:0000256" key="5">
    <source>
        <dbReference type="ARBA" id="ARBA00023052"/>
    </source>
</evidence>
<accession>A0ABU8NCX9</accession>
<reference evidence="10 11" key="1">
    <citation type="submission" date="2024-03" db="EMBL/GenBank/DDBJ databases">
        <title>Actinomycetospora sp. OC33-EN06, a novel actinomycete isolated from wild orchid (Aerides multiflora).</title>
        <authorList>
            <person name="Suriyachadkun C."/>
        </authorList>
    </citation>
    <scope>NUCLEOTIDE SEQUENCE [LARGE SCALE GENOMIC DNA]</scope>
    <source>
        <strain evidence="10 11">OC33-EN06</strain>
    </source>
</reference>
<dbReference type="InterPro" id="IPR012001">
    <property type="entry name" value="Thiamin_PyroP_enz_TPP-bd_dom"/>
</dbReference>
<dbReference type="CDD" id="cd02004">
    <property type="entry name" value="TPP_BZL_OCoD_HPCL"/>
    <property type="match status" value="1"/>
</dbReference>
<dbReference type="InterPro" id="IPR011766">
    <property type="entry name" value="TPP_enzyme_TPP-bd"/>
</dbReference>
<protein>
    <submittedName>
        <fullName evidence="10">Thiamine pyrophosphate-binding protein</fullName>
    </submittedName>
</protein>
<feature type="domain" description="Thiamine pyrophosphate enzyme TPP-binding" evidence="8">
    <location>
        <begin position="411"/>
        <end position="543"/>
    </location>
</feature>
<dbReference type="EMBL" id="JBBEGL010000008">
    <property type="protein sequence ID" value="MEJ2889747.1"/>
    <property type="molecule type" value="Genomic_DNA"/>
</dbReference>
<dbReference type="CDD" id="cd07035">
    <property type="entry name" value="TPP_PYR_POX_like"/>
    <property type="match status" value="1"/>
</dbReference>
<dbReference type="RefSeq" id="WP_337717625.1">
    <property type="nucleotide sequence ID" value="NZ_JBBEGL010000008.1"/>
</dbReference>
<comment type="caution">
    <text evidence="10">The sequence shown here is derived from an EMBL/GenBank/DDBJ whole genome shotgun (WGS) entry which is preliminary data.</text>
</comment>
<evidence type="ECO:0000259" key="7">
    <source>
        <dbReference type="Pfam" id="PF00205"/>
    </source>
</evidence>
<comment type="similarity">
    <text evidence="3 6">Belongs to the TPP enzyme family.</text>
</comment>
<evidence type="ECO:0000256" key="6">
    <source>
        <dbReference type="RuleBase" id="RU362132"/>
    </source>
</evidence>
<dbReference type="Pfam" id="PF00205">
    <property type="entry name" value="TPP_enzyme_M"/>
    <property type="match status" value="1"/>
</dbReference>
<evidence type="ECO:0000256" key="1">
    <source>
        <dbReference type="ARBA" id="ARBA00001946"/>
    </source>
</evidence>
<dbReference type="Pfam" id="PF02776">
    <property type="entry name" value="TPP_enzyme_N"/>
    <property type="match status" value="1"/>
</dbReference>
<name>A0ABU8NCX9_9PSEU</name>
<evidence type="ECO:0000256" key="2">
    <source>
        <dbReference type="ARBA" id="ARBA00001964"/>
    </source>
</evidence>
<dbReference type="Gene3D" id="3.40.50.970">
    <property type="match status" value="2"/>
</dbReference>
<dbReference type="PROSITE" id="PS00187">
    <property type="entry name" value="TPP_ENZYMES"/>
    <property type="match status" value="1"/>
</dbReference>
<dbReference type="InterPro" id="IPR029061">
    <property type="entry name" value="THDP-binding"/>
</dbReference>
<dbReference type="InterPro" id="IPR012000">
    <property type="entry name" value="Thiamin_PyroP_enz_cen_dom"/>
</dbReference>
<evidence type="ECO:0000259" key="9">
    <source>
        <dbReference type="Pfam" id="PF02776"/>
    </source>
</evidence>
<dbReference type="InterPro" id="IPR029035">
    <property type="entry name" value="DHS-like_NAD/FAD-binding_dom"/>
</dbReference>
<sequence length="580" mass="61663">MAEGGTRGPVVVADLVARFFRDHGVRRVFGLQGGHIQPVWDQLARLGVAIVDVRDEGSAVHMAHAHSELTGETAVALVTAGPGVTNTVTAVANASISRVPLLVFGGCPPRPQANMGPLQDIPHTEILAPVTRLSRTLRQHDQVLRELDEAWARASGDRGEPGPVYVEIPTDVLRQEVPPALVTDEHLRAKPRRRPQPHPDDVAAVAELVRNAQKPAVISGRGARVTDGRELVRFLDASGAAYLDTQESRGLVPAEHPAGVGSARSAVMRDCDLLITVGRQLDYQLGFGSPAVFRNATVVRIADTASELIDNRRGEVEILADPAGALAALATALDGHAPDTSWRDELRAKHEKRSSEYRTAMAEAPAGSDGLMHPNRIFAALDALDGTDSLDLGETIMVADGGDLLSFARLGITRCARYLDPGAFGCLGVGTPFAIAAALAHPERPVVTVTGDGAFGISATDIDTAVRHGAKVVVIVSNNAAWNIERYDQQENYGLVVGTELAFSDYAALGRSLGAHGERVTDPADLPDAIRRALENAPAVVDVVTSRDAPSPDADKGLGFVPDYQALTPWNDAEIERRKV</sequence>
<comment type="cofactor">
    <cofactor evidence="2">
        <name>thiamine diphosphate</name>
        <dbReference type="ChEBI" id="CHEBI:58937"/>
    </cofactor>
</comment>
<dbReference type="InterPro" id="IPR000399">
    <property type="entry name" value="TPP-bd_CS"/>
</dbReference>
<evidence type="ECO:0000256" key="3">
    <source>
        <dbReference type="ARBA" id="ARBA00007812"/>
    </source>
</evidence>
<dbReference type="Proteomes" id="UP001370100">
    <property type="component" value="Unassembled WGS sequence"/>
</dbReference>
<dbReference type="PANTHER" id="PTHR18968">
    <property type="entry name" value="THIAMINE PYROPHOSPHATE ENZYMES"/>
    <property type="match status" value="1"/>
</dbReference>
<dbReference type="Gene3D" id="3.40.50.1220">
    <property type="entry name" value="TPP-binding domain"/>
    <property type="match status" value="1"/>
</dbReference>
<dbReference type="InterPro" id="IPR045229">
    <property type="entry name" value="TPP_enz"/>
</dbReference>
<dbReference type="PANTHER" id="PTHR18968:SF166">
    <property type="entry name" value="2-HYDROXYACYL-COA LYASE 2"/>
    <property type="match status" value="1"/>
</dbReference>
<dbReference type="SUPFAM" id="SSF52518">
    <property type="entry name" value="Thiamin diphosphate-binding fold (THDP-binding)"/>
    <property type="match status" value="2"/>
</dbReference>
<gene>
    <name evidence="10" type="ORF">WCD41_25020</name>
</gene>